<accession>A0AAN6GWX2</accession>
<evidence type="ECO:0000256" key="2">
    <source>
        <dbReference type="SAM" id="Phobius"/>
    </source>
</evidence>
<dbReference type="Pfam" id="PF09994">
    <property type="entry name" value="T6SS_Tle1-like_cat"/>
    <property type="match status" value="1"/>
</dbReference>
<sequence>MSSSTQRKKLVLALDGTFLARREALIRGTQVALGIEYLSNIALLAQAVKTHDQDGVPQVVYYQSGVGTSLGLISNLISGATGFGLLDNLIKAYSFLVTNFNEGDEIHIFGFSRGAFTARALSGFIAYAGIIKKSQLGFLAPIITAYMQRSPGNPGANRQAAEVYHKYTGLWPGADSIEHEREETCKMCAISSEQELAMHWTLMDGDQRVKPPTIKTIGVWDTVGSLGIPGLFNLPAISRRFQFFDVTLSPNVQNAFHALALQENRADFSPTLWKAQDKKTHQTVKQVWFTGSHPDIGGGFYEHGLSDITLAWMVAQLQDAPGGPSLSFDLDFIKRTQDRTRSWARQPPHATRLPFTFRHERQVLAIAPPEERSEAESVPYSGDEGSGKTRSMEGRGEGVKLQASEPTNESIHYSVTIGSSIRPNLSEQFRTLRYRNPSLLRKLWAEAESPESLLPTERELLWTDVDLKLQPLSIGYGGIYGLIPVSLTTRFQALLDIFGALFNALLIVLSYFTNIPARIISFFFSLSFSAENLLGVPPENAPMEVRRDILKARLAWDALWWPESRATEVCVEPILLAQK</sequence>
<evidence type="ECO:0000313" key="4">
    <source>
        <dbReference type="EMBL" id="KAK0557371.1"/>
    </source>
</evidence>
<keyword evidence="2" id="KW-1133">Transmembrane helix</keyword>
<organism evidence="4 5">
    <name type="scientific">Tilletia horrida</name>
    <dbReference type="NCBI Taxonomy" id="155126"/>
    <lineage>
        <taxon>Eukaryota</taxon>
        <taxon>Fungi</taxon>
        <taxon>Dikarya</taxon>
        <taxon>Basidiomycota</taxon>
        <taxon>Ustilaginomycotina</taxon>
        <taxon>Exobasidiomycetes</taxon>
        <taxon>Tilletiales</taxon>
        <taxon>Tilletiaceae</taxon>
        <taxon>Tilletia</taxon>
    </lineage>
</organism>
<feature type="compositionally biased region" description="Basic and acidic residues" evidence="1">
    <location>
        <begin position="385"/>
        <end position="398"/>
    </location>
</feature>
<proteinExistence type="predicted"/>
<feature type="transmembrane region" description="Helical" evidence="2">
    <location>
        <begin position="493"/>
        <end position="513"/>
    </location>
</feature>
<reference evidence="4" key="1">
    <citation type="journal article" date="2023" name="PhytoFront">
        <title>Draft Genome Resources of Seven Strains of Tilletia horrida, Causal Agent of Kernel Smut of Rice.</title>
        <authorList>
            <person name="Khanal S."/>
            <person name="Antony Babu S."/>
            <person name="Zhou X.G."/>
        </authorList>
    </citation>
    <scope>NUCLEOTIDE SEQUENCE</scope>
    <source>
        <strain evidence="4">TX6</strain>
    </source>
</reference>
<dbReference type="InterPro" id="IPR018712">
    <property type="entry name" value="Tle1-like_cat"/>
</dbReference>
<protein>
    <recommendedName>
        <fullName evidence="3">T6SS Phospholipase effector Tle1-like catalytic domain-containing protein</fullName>
    </recommendedName>
</protein>
<dbReference type="AlphaFoldDB" id="A0AAN6GWX2"/>
<dbReference type="InterPro" id="IPR029058">
    <property type="entry name" value="AB_hydrolase_fold"/>
</dbReference>
<dbReference type="SUPFAM" id="SSF53474">
    <property type="entry name" value="alpha/beta-Hydrolases"/>
    <property type="match status" value="1"/>
</dbReference>
<dbReference type="Proteomes" id="UP001176517">
    <property type="component" value="Unassembled WGS sequence"/>
</dbReference>
<keyword evidence="2" id="KW-0472">Membrane</keyword>
<feature type="region of interest" description="Disordered" evidence="1">
    <location>
        <begin position="367"/>
        <end position="405"/>
    </location>
</feature>
<keyword evidence="5" id="KW-1185">Reference proteome</keyword>
<gene>
    <name evidence="4" type="ORF">OC846_000590</name>
</gene>
<comment type="caution">
    <text evidence="4">The sequence shown here is derived from an EMBL/GenBank/DDBJ whole genome shotgun (WGS) entry which is preliminary data.</text>
</comment>
<name>A0AAN6GWX2_9BASI</name>
<evidence type="ECO:0000256" key="1">
    <source>
        <dbReference type="SAM" id="MobiDB-lite"/>
    </source>
</evidence>
<evidence type="ECO:0000259" key="3">
    <source>
        <dbReference type="Pfam" id="PF09994"/>
    </source>
</evidence>
<dbReference type="EMBL" id="JAPDMZ010000006">
    <property type="protein sequence ID" value="KAK0557371.1"/>
    <property type="molecule type" value="Genomic_DNA"/>
</dbReference>
<dbReference type="PANTHER" id="PTHR33840:SF1">
    <property type="entry name" value="TLE1 PHOSPHOLIPASE DOMAIN-CONTAINING PROTEIN"/>
    <property type="match status" value="1"/>
</dbReference>
<feature type="domain" description="T6SS Phospholipase effector Tle1-like catalytic" evidence="3">
    <location>
        <begin position="8"/>
        <end position="316"/>
    </location>
</feature>
<keyword evidence="2" id="KW-0812">Transmembrane</keyword>
<evidence type="ECO:0000313" key="5">
    <source>
        <dbReference type="Proteomes" id="UP001176517"/>
    </source>
</evidence>
<dbReference type="PANTHER" id="PTHR33840">
    <property type="match status" value="1"/>
</dbReference>